<evidence type="ECO:0000256" key="5">
    <source>
        <dbReference type="ARBA" id="ARBA00022723"/>
    </source>
</evidence>
<feature type="domain" description="ZZ-type" evidence="13">
    <location>
        <begin position="451"/>
        <end position="501"/>
    </location>
</feature>
<proteinExistence type="predicted"/>
<comment type="subcellular location">
    <subcellularLocation>
        <location evidence="2">Cytoplasmic vesicle</location>
        <location evidence="2">Autophagosome</location>
    </subcellularLocation>
    <subcellularLocation>
        <location evidence="1">Vacuole</location>
    </subcellularLocation>
</comment>
<dbReference type="SUPFAM" id="SSF46934">
    <property type="entry name" value="UBA-like"/>
    <property type="match status" value="1"/>
</dbReference>
<dbReference type="PROSITE" id="PS50135">
    <property type="entry name" value="ZF_ZZ_2"/>
    <property type="match status" value="1"/>
</dbReference>
<keyword evidence="6 11" id="KW-0863">Zinc-finger</keyword>
<dbReference type="Gene3D" id="1.10.8.10">
    <property type="entry name" value="DNA helicase RuvA subunit, C-terminal domain"/>
    <property type="match status" value="2"/>
</dbReference>
<evidence type="ECO:0000259" key="13">
    <source>
        <dbReference type="PROSITE" id="PS50135"/>
    </source>
</evidence>
<dbReference type="Gene3D" id="2.60.40.10">
    <property type="entry name" value="Immunoglobulins"/>
    <property type="match status" value="1"/>
</dbReference>
<evidence type="ECO:0000256" key="9">
    <source>
        <dbReference type="ARBA" id="ARBA00023006"/>
    </source>
</evidence>
<evidence type="ECO:0000256" key="4">
    <source>
        <dbReference type="ARBA" id="ARBA00022554"/>
    </source>
</evidence>
<dbReference type="FunFam" id="2.60.40.10:FF:000199">
    <property type="entry name" value="next to BRCA1 gene 1 protein-like"/>
    <property type="match status" value="1"/>
</dbReference>
<dbReference type="SMART" id="SM00291">
    <property type="entry name" value="ZnF_ZZ"/>
    <property type="match status" value="1"/>
</dbReference>
<evidence type="ECO:0000256" key="10">
    <source>
        <dbReference type="ARBA" id="ARBA00023329"/>
    </source>
</evidence>
<evidence type="ECO:0000256" key="8">
    <source>
        <dbReference type="ARBA" id="ARBA00022927"/>
    </source>
</evidence>
<dbReference type="InterPro" id="IPR000433">
    <property type="entry name" value="Znf_ZZ"/>
</dbReference>
<keyword evidence="8" id="KW-0653">Protein transport</keyword>
<feature type="compositionally biased region" description="Polar residues" evidence="12">
    <location>
        <begin position="177"/>
        <end position="204"/>
    </location>
</feature>
<keyword evidence="16" id="KW-1185">Reference proteome</keyword>
<dbReference type="Proteomes" id="UP000215914">
    <property type="component" value="Unassembled WGS sequence"/>
</dbReference>
<dbReference type="GO" id="GO:0008270">
    <property type="term" value="F:zinc ion binding"/>
    <property type="evidence" value="ECO:0007669"/>
    <property type="project" value="UniProtKB-KW"/>
</dbReference>
<keyword evidence="9" id="KW-0072">Autophagy</keyword>
<reference evidence="15" key="2">
    <citation type="submission" date="2020-06" db="EMBL/GenBank/DDBJ databases">
        <title>Helianthus annuus Genome sequencing and assembly Release 2.</title>
        <authorList>
            <person name="Gouzy J."/>
            <person name="Langlade N."/>
            <person name="Munos S."/>
        </authorList>
    </citation>
    <scope>NUCLEOTIDE SEQUENCE</scope>
    <source>
        <tissue evidence="15">Leaves</tissue>
    </source>
</reference>
<feature type="compositionally biased region" description="Basic residues" evidence="12">
    <location>
        <begin position="429"/>
        <end position="438"/>
    </location>
</feature>
<evidence type="ECO:0000256" key="6">
    <source>
        <dbReference type="ARBA" id="ARBA00022771"/>
    </source>
</evidence>
<keyword evidence="5" id="KW-0479">Metal-binding</keyword>
<dbReference type="InterPro" id="IPR009060">
    <property type="entry name" value="UBA-like_sf"/>
</dbReference>
<dbReference type="InterPro" id="IPR043145">
    <property type="entry name" value="Znf_ZZ_sf"/>
</dbReference>
<keyword evidence="4" id="KW-0926">Vacuole</keyword>
<dbReference type="AlphaFoldDB" id="A0A9K3GXH9"/>
<keyword evidence="3" id="KW-0813">Transport</keyword>
<dbReference type="GO" id="GO:0031410">
    <property type="term" value="C:cytoplasmic vesicle"/>
    <property type="evidence" value="ECO:0007669"/>
    <property type="project" value="UniProtKB-KW"/>
</dbReference>
<feature type="region of interest" description="Disordered" evidence="12">
    <location>
        <begin position="424"/>
        <end position="443"/>
    </location>
</feature>
<dbReference type="CDD" id="cd14947">
    <property type="entry name" value="NBR1_like"/>
    <property type="match status" value="1"/>
</dbReference>
<dbReference type="GO" id="GO:0015031">
    <property type="term" value="P:protein transport"/>
    <property type="evidence" value="ECO:0007669"/>
    <property type="project" value="UniProtKB-KW"/>
</dbReference>
<keyword evidence="7" id="KW-0862">Zinc</keyword>
<dbReference type="PROSITE" id="PS51745">
    <property type="entry name" value="PB1"/>
    <property type="match status" value="1"/>
</dbReference>
<dbReference type="GO" id="GO:0006914">
    <property type="term" value="P:autophagy"/>
    <property type="evidence" value="ECO:0007669"/>
    <property type="project" value="UniProtKB-KW"/>
</dbReference>
<dbReference type="OrthoDB" id="661148at2759"/>
<dbReference type="PANTHER" id="PTHR20930:SF0">
    <property type="entry name" value="PROTEIN ILRUN"/>
    <property type="match status" value="1"/>
</dbReference>
<dbReference type="InterPro" id="IPR000270">
    <property type="entry name" value="PB1_dom"/>
</dbReference>
<evidence type="ECO:0000256" key="7">
    <source>
        <dbReference type="ARBA" id="ARBA00022833"/>
    </source>
</evidence>
<sequence>MASSSIVIKVKFGETLRRLNASIKDKKLALDMDLLEDKIRSLFNLGSGVEFTMTYVDEDGDDVTLADDSDLHDVVQQSLNPLRITVNLKGSSKFNGSSGISTHSTPVSSPQNPHPFQTLNAGVSEILKSIPEPFLEALAKLPLELASKASSSSAPAVAELVEKMKTVYLNEILPSMATPSVHPTTGGPPNTNSESATGKNSKVQVNPEAGGSNTKKKEKQVEKVTVGATGKNSKEQVNPEAGGSNTKKKEKQVEKVTVGEGSTGKNKKTTDGVEKNEDRCSEKKDDSLNEPLKHGIFGPFAACGGWYAQNATDINKNTNASGSFLYEPSKHGFLGPSFAPHGGWNAQNATDINKNTNAFGSSLYEPSKHGFLGPSAAHGGWYAQNATDINKNTNASGSSFGLAQGTLNATNQCPFSGMPLMTDSDSHLPRSRSSHSKRYNGANSNTGNVFHRGIICDGCGVHPITGPRFRSKVKFDYDLCSICFAEMGNATDYIRMDHPTNSFSHHLLSSKGFYDPSLRIPPLGTPGSNPSLSKLDSQFVLDVNVLDGTVMAPHTAFTKIWRMRNNGSIVWPYGSQFQWIGGDRLSSSRSVNVEIPVHGLPVDKEIDVAVDFTAPEIPGRYVSYWRMSSPSGEKFGQWVWVVIQVDASMKNLGETSINLNLPPVTRDPEMVNQDNLVDNVFLGNNTITDSANTSVDTTPKDHSMNVPINDSLITDNDGVSSTIATLSTPPETASVSAFSPAEVRTALGLDSEPIGNPTVDISVMPPITSSGAASLPTAVVQRPSGSGSEVVTDDKEQALVKELEAMGFKNLDLNKEILRTNNYDLDKSIDDLCGILEWDPILDELREMGFVDDEANRRLLKKNNGSIKGVVMDLISEEKA</sequence>
<dbReference type="Pfam" id="PF00564">
    <property type="entry name" value="PB1"/>
    <property type="match status" value="1"/>
</dbReference>
<protein>
    <submittedName>
        <fullName evidence="15">Next to BRCA1 gene 1 protein</fullName>
    </submittedName>
</protein>
<feature type="region of interest" description="Disordered" evidence="12">
    <location>
        <begin position="177"/>
        <end position="286"/>
    </location>
</feature>
<dbReference type="SUPFAM" id="SSF57850">
    <property type="entry name" value="RING/U-box"/>
    <property type="match status" value="1"/>
</dbReference>
<feature type="domain" description="PB1" evidence="14">
    <location>
        <begin position="5"/>
        <end position="89"/>
    </location>
</feature>
<gene>
    <name evidence="15" type="ORF">HanXRQr2_Chr16g0731161</name>
</gene>
<dbReference type="InterPro" id="IPR013783">
    <property type="entry name" value="Ig-like_fold"/>
</dbReference>
<evidence type="ECO:0000256" key="1">
    <source>
        <dbReference type="ARBA" id="ARBA00004116"/>
    </source>
</evidence>
<reference evidence="15" key="1">
    <citation type="journal article" date="2017" name="Nature">
        <title>The sunflower genome provides insights into oil metabolism, flowering and Asterid evolution.</title>
        <authorList>
            <person name="Badouin H."/>
            <person name="Gouzy J."/>
            <person name="Grassa C.J."/>
            <person name="Murat F."/>
            <person name="Staton S.E."/>
            <person name="Cottret L."/>
            <person name="Lelandais-Briere C."/>
            <person name="Owens G.L."/>
            <person name="Carrere S."/>
            <person name="Mayjonade B."/>
            <person name="Legrand L."/>
            <person name="Gill N."/>
            <person name="Kane N.C."/>
            <person name="Bowers J.E."/>
            <person name="Hubner S."/>
            <person name="Bellec A."/>
            <person name="Berard A."/>
            <person name="Berges H."/>
            <person name="Blanchet N."/>
            <person name="Boniface M.C."/>
            <person name="Brunel D."/>
            <person name="Catrice O."/>
            <person name="Chaidir N."/>
            <person name="Claudel C."/>
            <person name="Donnadieu C."/>
            <person name="Faraut T."/>
            <person name="Fievet G."/>
            <person name="Helmstetter N."/>
            <person name="King M."/>
            <person name="Knapp S.J."/>
            <person name="Lai Z."/>
            <person name="Le Paslier M.C."/>
            <person name="Lippi Y."/>
            <person name="Lorenzon L."/>
            <person name="Mandel J.R."/>
            <person name="Marage G."/>
            <person name="Marchand G."/>
            <person name="Marquand E."/>
            <person name="Bret-Mestries E."/>
            <person name="Morien E."/>
            <person name="Nambeesan S."/>
            <person name="Nguyen T."/>
            <person name="Pegot-Espagnet P."/>
            <person name="Pouilly N."/>
            <person name="Raftis F."/>
            <person name="Sallet E."/>
            <person name="Schiex T."/>
            <person name="Thomas J."/>
            <person name="Vandecasteele C."/>
            <person name="Vares D."/>
            <person name="Vear F."/>
            <person name="Vautrin S."/>
            <person name="Crespi M."/>
            <person name="Mangin B."/>
            <person name="Burke J.M."/>
            <person name="Salse J."/>
            <person name="Munos S."/>
            <person name="Vincourt P."/>
            <person name="Rieseberg L.H."/>
            <person name="Langlade N.B."/>
        </authorList>
    </citation>
    <scope>NUCLEOTIDE SEQUENCE</scope>
    <source>
        <tissue evidence="15">Leaves</tissue>
    </source>
</reference>
<evidence type="ECO:0000256" key="2">
    <source>
        <dbReference type="ARBA" id="ARBA00004419"/>
    </source>
</evidence>
<dbReference type="Pfam" id="PF24932">
    <property type="entry name" value="UBA_NBR1_C"/>
    <property type="match status" value="2"/>
</dbReference>
<dbReference type="SMART" id="SM00666">
    <property type="entry name" value="PB1"/>
    <property type="match status" value="1"/>
</dbReference>
<dbReference type="InterPro" id="IPR056893">
    <property type="entry name" value="UBA_Nbr1_C"/>
</dbReference>
<dbReference type="EMBL" id="MNCJ02000331">
    <property type="protein sequence ID" value="KAF5758608.1"/>
    <property type="molecule type" value="Genomic_DNA"/>
</dbReference>
<dbReference type="PANTHER" id="PTHR20930">
    <property type="entry name" value="OVARIAN CARCINOMA ANTIGEN CA125-RELATED"/>
    <property type="match status" value="1"/>
</dbReference>
<feature type="compositionally biased region" description="Basic and acidic residues" evidence="12">
    <location>
        <begin position="268"/>
        <end position="286"/>
    </location>
</feature>
<keyword evidence="10" id="KW-0968">Cytoplasmic vesicle</keyword>
<dbReference type="Gene3D" id="3.30.60.90">
    <property type="match status" value="1"/>
</dbReference>
<evidence type="ECO:0000259" key="14">
    <source>
        <dbReference type="PROSITE" id="PS51745"/>
    </source>
</evidence>
<evidence type="ECO:0000256" key="3">
    <source>
        <dbReference type="ARBA" id="ARBA00022448"/>
    </source>
</evidence>
<name>A0A9K3GXH9_HELAN</name>
<evidence type="ECO:0000313" key="16">
    <source>
        <dbReference type="Proteomes" id="UP000215914"/>
    </source>
</evidence>
<dbReference type="CDD" id="cd14319">
    <property type="entry name" value="UBA_NBR1"/>
    <property type="match status" value="2"/>
</dbReference>
<dbReference type="Gramene" id="mRNA:HanXRQr2_Chr16g0731161">
    <property type="protein sequence ID" value="mRNA:HanXRQr2_Chr16g0731161"/>
    <property type="gene ID" value="HanXRQr2_Chr16g0731161"/>
</dbReference>
<dbReference type="Pfam" id="PF16158">
    <property type="entry name" value="N_BRCA1_IG"/>
    <property type="match status" value="1"/>
</dbReference>
<dbReference type="Pfam" id="PF00569">
    <property type="entry name" value="ZZ"/>
    <property type="match status" value="1"/>
</dbReference>
<evidence type="ECO:0000313" key="15">
    <source>
        <dbReference type="EMBL" id="KAF5758608.1"/>
    </source>
</evidence>
<evidence type="ECO:0000256" key="11">
    <source>
        <dbReference type="PROSITE-ProRule" id="PRU00228"/>
    </source>
</evidence>
<evidence type="ECO:0000256" key="12">
    <source>
        <dbReference type="SAM" id="MobiDB-lite"/>
    </source>
</evidence>
<dbReference type="FunFam" id="1.10.8.10:FF:000085">
    <property type="entry name" value="protein NBR1 homolog"/>
    <property type="match status" value="1"/>
</dbReference>
<dbReference type="GO" id="GO:0005776">
    <property type="term" value="C:autophagosome"/>
    <property type="evidence" value="ECO:0007669"/>
    <property type="project" value="UniProtKB-SubCell"/>
</dbReference>
<dbReference type="InterPro" id="IPR032350">
    <property type="entry name" value="Nbr1_FW"/>
</dbReference>
<dbReference type="SUPFAM" id="SSF54277">
    <property type="entry name" value="CAD &amp; PB1 domains"/>
    <property type="match status" value="1"/>
</dbReference>
<organism evidence="15 16">
    <name type="scientific">Helianthus annuus</name>
    <name type="common">Common sunflower</name>
    <dbReference type="NCBI Taxonomy" id="4232"/>
    <lineage>
        <taxon>Eukaryota</taxon>
        <taxon>Viridiplantae</taxon>
        <taxon>Streptophyta</taxon>
        <taxon>Embryophyta</taxon>
        <taxon>Tracheophyta</taxon>
        <taxon>Spermatophyta</taxon>
        <taxon>Magnoliopsida</taxon>
        <taxon>eudicotyledons</taxon>
        <taxon>Gunneridae</taxon>
        <taxon>Pentapetalae</taxon>
        <taxon>asterids</taxon>
        <taxon>campanulids</taxon>
        <taxon>Asterales</taxon>
        <taxon>Asteraceae</taxon>
        <taxon>Asteroideae</taxon>
        <taxon>Heliantheae alliance</taxon>
        <taxon>Heliantheae</taxon>
        <taxon>Helianthus</taxon>
    </lineage>
</organism>
<comment type="caution">
    <text evidence="15">The sequence shown here is derived from an EMBL/GenBank/DDBJ whole genome shotgun (WGS) entry which is preliminary data.</text>
</comment>
<dbReference type="Gene3D" id="3.10.20.90">
    <property type="entry name" value="Phosphatidylinositol 3-kinase Catalytic Subunit, Chain A, domain 1"/>
    <property type="match status" value="1"/>
</dbReference>
<accession>A0A9K3GXH9</accession>
<dbReference type="InterPro" id="IPR053793">
    <property type="entry name" value="PB1-like"/>
</dbReference>